<dbReference type="GeneID" id="109720461"/>
<dbReference type="AlphaFoldDB" id="A0A6P5GCU1"/>
<feature type="compositionally biased region" description="Basic and acidic residues" evidence="1">
    <location>
        <begin position="214"/>
        <end position="226"/>
    </location>
</feature>
<evidence type="ECO:0000256" key="1">
    <source>
        <dbReference type="SAM" id="MobiDB-lite"/>
    </source>
</evidence>
<evidence type="ECO:0000313" key="3">
    <source>
        <dbReference type="RefSeq" id="XP_020103185.1"/>
    </source>
</evidence>
<proteinExistence type="predicted"/>
<organism evidence="2 3">
    <name type="scientific">Ananas comosus</name>
    <name type="common">Pineapple</name>
    <name type="synonym">Ananas ananas</name>
    <dbReference type="NCBI Taxonomy" id="4615"/>
    <lineage>
        <taxon>Eukaryota</taxon>
        <taxon>Viridiplantae</taxon>
        <taxon>Streptophyta</taxon>
        <taxon>Embryophyta</taxon>
        <taxon>Tracheophyta</taxon>
        <taxon>Spermatophyta</taxon>
        <taxon>Magnoliopsida</taxon>
        <taxon>Liliopsida</taxon>
        <taxon>Poales</taxon>
        <taxon>Bromeliaceae</taxon>
        <taxon>Bromelioideae</taxon>
        <taxon>Ananas</taxon>
    </lineage>
</organism>
<keyword evidence="2" id="KW-1185">Reference proteome</keyword>
<feature type="region of interest" description="Disordered" evidence="1">
    <location>
        <begin position="58"/>
        <end position="81"/>
    </location>
</feature>
<dbReference type="RefSeq" id="XP_020103185.1">
    <property type="nucleotide sequence ID" value="XM_020247596.1"/>
</dbReference>
<protein>
    <submittedName>
        <fullName evidence="3">Mucin-2-like</fullName>
    </submittedName>
</protein>
<reference evidence="2" key="1">
    <citation type="journal article" date="2015" name="Nat. Genet.">
        <title>The pineapple genome and the evolution of CAM photosynthesis.</title>
        <authorList>
            <person name="Ming R."/>
            <person name="VanBuren R."/>
            <person name="Wai C.M."/>
            <person name="Tang H."/>
            <person name="Schatz M.C."/>
            <person name="Bowers J.E."/>
            <person name="Lyons E."/>
            <person name="Wang M.L."/>
            <person name="Chen J."/>
            <person name="Biggers E."/>
            <person name="Zhang J."/>
            <person name="Huang L."/>
            <person name="Zhang L."/>
            <person name="Miao W."/>
            <person name="Zhang J."/>
            <person name="Ye Z."/>
            <person name="Miao C."/>
            <person name="Lin Z."/>
            <person name="Wang H."/>
            <person name="Zhou H."/>
            <person name="Yim W.C."/>
            <person name="Priest H.D."/>
            <person name="Zheng C."/>
            <person name="Woodhouse M."/>
            <person name="Edger P.P."/>
            <person name="Guyot R."/>
            <person name="Guo H.B."/>
            <person name="Guo H."/>
            <person name="Zheng G."/>
            <person name="Singh R."/>
            <person name="Sharma A."/>
            <person name="Min X."/>
            <person name="Zheng Y."/>
            <person name="Lee H."/>
            <person name="Gurtowski J."/>
            <person name="Sedlazeck F.J."/>
            <person name="Harkess A."/>
            <person name="McKain M.R."/>
            <person name="Liao Z."/>
            <person name="Fang J."/>
            <person name="Liu J."/>
            <person name="Zhang X."/>
            <person name="Zhang Q."/>
            <person name="Hu W."/>
            <person name="Qin Y."/>
            <person name="Wang K."/>
            <person name="Chen L.Y."/>
            <person name="Shirley N."/>
            <person name="Lin Y.R."/>
            <person name="Liu L.Y."/>
            <person name="Hernandez A.G."/>
            <person name="Wright C.L."/>
            <person name="Bulone V."/>
            <person name="Tuskan G.A."/>
            <person name="Heath K."/>
            <person name="Zee F."/>
            <person name="Moore P.H."/>
            <person name="Sunkar R."/>
            <person name="Leebens-Mack J.H."/>
            <person name="Mockler T."/>
            <person name="Bennetzen J.L."/>
            <person name="Freeling M."/>
            <person name="Sankoff D."/>
            <person name="Paterson A.H."/>
            <person name="Zhu X."/>
            <person name="Yang X."/>
            <person name="Smith J.A."/>
            <person name="Cushman J.C."/>
            <person name="Paull R.E."/>
            <person name="Yu Q."/>
        </authorList>
    </citation>
    <scope>NUCLEOTIDE SEQUENCE [LARGE SCALE GENOMIC DNA]</scope>
    <source>
        <strain evidence="2">cv. F153</strain>
    </source>
</reference>
<dbReference type="Proteomes" id="UP000515123">
    <property type="component" value="Linkage group 14"/>
</dbReference>
<name>A0A6P5GCU1_ANACO</name>
<evidence type="ECO:0000313" key="2">
    <source>
        <dbReference type="Proteomes" id="UP000515123"/>
    </source>
</evidence>
<sequence length="255" mass="27483">MSVQPLPSPIPACAVVPGTIVIAIVRGHRRNPHPSAFLIRRRQHFIVVVSIFKKMVRPSRRSNTNNEQPRNPPPTRSGDANLNTTLVSLLHTTSSAAVPPQTTVPPTIQNPLQSTTAPQINPSAFAPPPQQATGVGMPSTTVPTTIPFAPSTTLPDFVPHPSQTTIPTHSATLPQSTTMDPLVATLIQTVVGLVQTQQQNLQQNPVPSAAESNSRVRERSINEFKKSAPPPFSGTTNLDEAETWIKEMEKAFSAM</sequence>
<accession>A0A6P5GCU1</accession>
<gene>
    <name evidence="3" type="primary">LOC109720461</name>
</gene>
<feature type="region of interest" description="Disordered" evidence="1">
    <location>
        <begin position="199"/>
        <end position="237"/>
    </location>
</feature>
<reference evidence="3" key="2">
    <citation type="submission" date="2025-08" db="UniProtKB">
        <authorList>
            <consortium name="RefSeq"/>
        </authorList>
    </citation>
    <scope>IDENTIFICATION</scope>
    <source>
        <tissue evidence="3">Leaf</tissue>
    </source>
</reference>